<evidence type="ECO:0000256" key="1">
    <source>
        <dbReference type="ARBA" id="ARBA00007162"/>
    </source>
</evidence>
<gene>
    <name evidence="5" type="primary">phnD</name>
    <name evidence="5" type="ORF">KS407_18815</name>
</gene>
<dbReference type="Pfam" id="PF12974">
    <property type="entry name" value="Phosphonate-bd"/>
    <property type="match status" value="1"/>
</dbReference>
<dbReference type="Proteomes" id="UP000790580">
    <property type="component" value="Unassembled WGS sequence"/>
</dbReference>
<organism evidence="5 6">
    <name type="scientific">Evansella alkalicola</name>
    <dbReference type="NCBI Taxonomy" id="745819"/>
    <lineage>
        <taxon>Bacteria</taxon>
        <taxon>Bacillati</taxon>
        <taxon>Bacillota</taxon>
        <taxon>Bacilli</taxon>
        <taxon>Bacillales</taxon>
        <taxon>Bacillaceae</taxon>
        <taxon>Evansella</taxon>
    </lineage>
</organism>
<keyword evidence="2 4" id="KW-0732">Signal</keyword>
<accession>A0ABS6JXZ6</accession>
<comment type="caution">
    <text evidence="5">The sequence shown here is derived from an EMBL/GenBank/DDBJ whole genome shotgun (WGS) entry which is preliminary data.</text>
</comment>
<protein>
    <submittedName>
        <fullName evidence="5">Phosphate/phosphite/phosphonate ABC transporter substrate-binding protein</fullName>
    </submittedName>
</protein>
<feature type="region of interest" description="Disordered" evidence="3">
    <location>
        <begin position="26"/>
        <end position="66"/>
    </location>
</feature>
<dbReference type="PANTHER" id="PTHR35841:SF1">
    <property type="entry name" value="PHOSPHONATES-BINDING PERIPLASMIC PROTEIN"/>
    <property type="match status" value="1"/>
</dbReference>
<dbReference type="Gene3D" id="3.40.190.10">
    <property type="entry name" value="Periplasmic binding protein-like II"/>
    <property type="match status" value="2"/>
</dbReference>
<reference evidence="5 6" key="1">
    <citation type="submission" date="2021-06" db="EMBL/GenBank/DDBJ databases">
        <title>Bacillus sp. RD4P76, an endophyte from a halophyte.</title>
        <authorList>
            <person name="Sun J.-Q."/>
        </authorList>
    </citation>
    <scope>NUCLEOTIDE SEQUENCE [LARGE SCALE GENOMIC DNA]</scope>
    <source>
        <strain evidence="5 6">JCM 17098</strain>
    </source>
</reference>
<sequence length="337" mass="37198">MKKLYTTLFSTLLALSLVACGSGEEEVTESTASAGDQSDVIEYSTDEEVPTDEEEVKDEEPANEDDALPDEIVMGFVPSQDSDQIADTVVPLAERLSEELGISVRGEVMTNYTALVEAMGNDRVHIGFIPAFGYVLATERYDHIEAILKSIRHGSSTYKAQYTVRNDSDIGSLADLEGKVWAFPDLASTSGYLFPAAQIMDEFGVTDVEGWFGDLIQAGSHDNALVTVFEGDADVATTFDDARTGLVDDYPEMMEETRVIGYTNDIPNDTISVNTNTFSAEYINKITEVFLSFNDDEHMISIMDEVYNWTGIDTANDSEYDVVRTLYEYFSDSVSLD</sequence>
<dbReference type="RefSeq" id="WP_088073387.1">
    <property type="nucleotide sequence ID" value="NZ_JAHQCR010000077.1"/>
</dbReference>
<name>A0ABS6JXZ6_9BACI</name>
<evidence type="ECO:0000256" key="3">
    <source>
        <dbReference type="SAM" id="MobiDB-lite"/>
    </source>
</evidence>
<dbReference type="EMBL" id="JAHQCR010000077">
    <property type="protein sequence ID" value="MBU9723473.1"/>
    <property type="molecule type" value="Genomic_DNA"/>
</dbReference>
<dbReference type="CDD" id="cd01071">
    <property type="entry name" value="PBP2_PhnD_like"/>
    <property type="match status" value="1"/>
</dbReference>
<evidence type="ECO:0000313" key="6">
    <source>
        <dbReference type="Proteomes" id="UP000790580"/>
    </source>
</evidence>
<feature type="compositionally biased region" description="Acidic residues" evidence="3">
    <location>
        <begin position="44"/>
        <end position="66"/>
    </location>
</feature>
<evidence type="ECO:0000256" key="2">
    <source>
        <dbReference type="ARBA" id="ARBA00022729"/>
    </source>
</evidence>
<evidence type="ECO:0000256" key="4">
    <source>
        <dbReference type="SAM" id="SignalP"/>
    </source>
</evidence>
<feature type="signal peptide" evidence="4">
    <location>
        <begin position="1"/>
        <end position="21"/>
    </location>
</feature>
<dbReference type="PANTHER" id="PTHR35841">
    <property type="entry name" value="PHOSPHONATES-BINDING PERIPLASMIC PROTEIN"/>
    <property type="match status" value="1"/>
</dbReference>
<proteinExistence type="inferred from homology"/>
<keyword evidence="6" id="KW-1185">Reference proteome</keyword>
<feature type="chain" id="PRO_5046390127" evidence="4">
    <location>
        <begin position="22"/>
        <end position="337"/>
    </location>
</feature>
<dbReference type="PROSITE" id="PS51257">
    <property type="entry name" value="PROKAR_LIPOPROTEIN"/>
    <property type="match status" value="1"/>
</dbReference>
<comment type="similarity">
    <text evidence="1">Belongs to the phosphate/phosphite/phosphonate binding protein family.</text>
</comment>
<evidence type="ECO:0000313" key="5">
    <source>
        <dbReference type="EMBL" id="MBU9723473.1"/>
    </source>
</evidence>
<dbReference type="NCBIfam" id="TIGR01098">
    <property type="entry name" value="3A0109s03R"/>
    <property type="match status" value="1"/>
</dbReference>
<dbReference type="InterPro" id="IPR005770">
    <property type="entry name" value="PhnD"/>
</dbReference>
<dbReference type="SUPFAM" id="SSF53850">
    <property type="entry name" value="Periplasmic binding protein-like II"/>
    <property type="match status" value="1"/>
</dbReference>